<name>A0A0F3GYU6_9BACT</name>
<reference evidence="2 3" key="1">
    <citation type="submission" date="2015-02" db="EMBL/GenBank/DDBJ databases">
        <title>Single-cell genomics of uncultivated deep-branching MTB reveals a conserved set of magnetosome genes.</title>
        <authorList>
            <person name="Kolinko S."/>
            <person name="Richter M."/>
            <person name="Glockner F.O."/>
            <person name="Brachmann A."/>
            <person name="Schuler D."/>
        </authorList>
    </citation>
    <scope>NUCLEOTIDE SEQUENCE [LARGE SCALE GENOMIC DNA]</scope>
    <source>
        <strain evidence="2">TM-1</strain>
    </source>
</reference>
<dbReference type="Proteomes" id="UP000033423">
    <property type="component" value="Unassembled WGS sequence"/>
</dbReference>
<dbReference type="GO" id="GO:0006508">
    <property type="term" value="P:proteolysis"/>
    <property type="evidence" value="ECO:0007669"/>
    <property type="project" value="InterPro"/>
</dbReference>
<feature type="non-terminal residue" evidence="2">
    <location>
        <position position="337"/>
    </location>
</feature>
<dbReference type="SUPFAM" id="SSF52129">
    <property type="entry name" value="Caspase-like"/>
    <property type="match status" value="1"/>
</dbReference>
<protein>
    <submittedName>
        <fullName evidence="2">Peptidase C14 caspase catalytic subunit p20</fullName>
    </submittedName>
</protein>
<sequence>MRTNYPCLCHGEVDISIRDVGNGVLGAVCEFGDSFRHITGQSLHLDREVFQVGALIFHPFASNGYSEGRKKTRVTFTPNVLPTLWILSIGVNQYDNKQIPPLNYADSDATAIVEAFERQKGKLFREVNSLIISDHSNIKPTYDNISNNLNYLTTKAASNDVVLLFVSGHSVNDAGGAYYFLPSDVAVDDDGSINLSRAISGATLKSALNTASKKLVFADTCHFEEIGYKKTGCADNDGFVRDLKDANTIIFTSGKGREVSYESGKWKHGVFTYVIIKRMEGHGIETEGIVNENLTVTITELETYLSRKVALFTNGAQHPIAHIPEGYVNFPVAEVEL</sequence>
<evidence type="ECO:0000313" key="3">
    <source>
        <dbReference type="Proteomes" id="UP000033423"/>
    </source>
</evidence>
<dbReference type="GO" id="GO:0004197">
    <property type="term" value="F:cysteine-type endopeptidase activity"/>
    <property type="evidence" value="ECO:0007669"/>
    <property type="project" value="InterPro"/>
</dbReference>
<feature type="domain" description="Peptidase C14 caspase" evidence="1">
    <location>
        <begin position="87"/>
        <end position="319"/>
    </location>
</feature>
<dbReference type="Gene3D" id="3.40.50.1460">
    <property type="match status" value="1"/>
</dbReference>
<accession>A0A0F3GYU6</accession>
<dbReference type="InterPro" id="IPR029030">
    <property type="entry name" value="Caspase-like_dom_sf"/>
</dbReference>
<dbReference type="AlphaFoldDB" id="A0A0F3GYU6"/>
<comment type="caution">
    <text evidence="2">The sequence shown here is derived from an EMBL/GenBank/DDBJ whole genome shotgun (WGS) entry which is preliminary data.</text>
</comment>
<evidence type="ECO:0000259" key="1">
    <source>
        <dbReference type="Pfam" id="PF00656"/>
    </source>
</evidence>
<proteinExistence type="predicted"/>
<organism evidence="2 3">
    <name type="scientific">Candidatus Magnetobacterium bavaricum</name>
    <dbReference type="NCBI Taxonomy" id="29290"/>
    <lineage>
        <taxon>Bacteria</taxon>
        <taxon>Pseudomonadati</taxon>
        <taxon>Nitrospirota</taxon>
        <taxon>Thermodesulfovibrionia</taxon>
        <taxon>Thermodesulfovibrionales</taxon>
        <taxon>Candidatus Magnetobacteriaceae</taxon>
        <taxon>Candidatus Magnetobacterium</taxon>
    </lineage>
</organism>
<keyword evidence="3" id="KW-1185">Reference proteome</keyword>
<dbReference type="Pfam" id="PF00656">
    <property type="entry name" value="Peptidase_C14"/>
    <property type="match status" value="1"/>
</dbReference>
<evidence type="ECO:0000313" key="2">
    <source>
        <dbReference type="EMBL" id="KJU87055.1"/>
    </source>
</evidence>
<dbReference type="EMBL" id="LACI01000338">
    <property type="protein sequence ID" value="KJU87055.1"/>
    <property type="molecule type" value="Genomic_DNA"/>
</dbReference>
<dbReference type="InterPro" id="IPR011600">
    <property type="entry name" value="Pept_C14_caspase"/>
</dbReference>
<gene>
    <name evidence="2" type="ORF">MBAV_000751</name>
</gene>